<evidence type="ECO:0000313" key="1">
    <source>
        <dbReference type="EMBL" id="TWV88972.1"/>
    </source>
</evidence>
<dbReference type="AlphaFoldDB" id="A0A5C6LMY2"/>
<dbReference type="InterPro" id="IPR021913">
    <property type="entry name" value="DUF3526"/>
</dbReference>
<dbReference type="Proteomes" id="UP000318815">
    <property type="component" value="Unassembled WGS sequence"/>
</dbReference>
<sequence length="129" mass="15027">AAAEVAERKLYGQIEKQQAAIRTLQLLSPALTLQEQLAGFAGTHWHQFNQFSIAVDSFRKKTQSFYFPKMATEATYRTFNVNDAAHIPRFRQQIYADYGWMDVYSPLLIYGIINRFIDHHCLQAFTTRY</sequence>
<reference evidence="1 2" key="1">
    <citation type="submission" date="2019-08" db="EMBL/GenBank/DDBJ databases">
        <title>Whole genome sequencing of chitin degrading bacteria Chitinophaga pinensis YS16.</title>
        <authorList>
            <person name="Singh R.P."/>
            <person name="Manchanda G."/>
            <person name="Maurya I.K."/>
            <person name="Joshi N.K."/>
            <person name="Srivastava A.K."/>
        </authorList>
    </citation>
    <scope>NUCLEOTIDE SEQUENCE [LARGE SCALE GENOMIC DNA]</scope>
    <source>
        <strain evidence="1 2">YS-16</strain>
    </source>
</reference>
<gene>
    <name evidence="1" type="ORF">FEF09_30255</name>
</gene>
<evidence type="ECO:0000313" key="2">
    <source>
        <dbReference type="Proteomes" id="UP000318815"/>
    </source>
</evidence>
<accession>A0A5C6LMY2</accession>
<organism evidence="1 2">
    <name type="scientific">Chitinophaga pinensis</name>
    <dbReference type="NCBI Taxonomy" id="79329"/>
    <lineage>
        <taxon>Bacteria</taxon>
        <taxon>Pseudomonadati</taxon>
        <taxon>Bacteroidota</taxon>
        <taxon>Chitinophagia</taxon>
        <taxon>Chitinophagales</taxon>
        <taxon>Chitinophagaceae</taxon>
        <taxon>Chitinophaga</taxon>
    </lineage>
</organism>
<dbReference type="OrthoDB" id="6016419at2"/>
<name>A0A5C6LMY2_9BACT</name>
<protein>
    <submittedName>
        <fullName evidence="1">DUF3526 domain-containing protein</fullName>
    </submittedName>
</protein>
<comment type="caution">
    <text evidence="1">The sequence shown here is derived from an EMBL/GenBank/DDBJ whole genome shotgun (WGS) entry which is preliminary data.</text>
</comment>
<keyword evidence="2" id="KW-1185">Reference proteome</keyword>
<proteinExistence type="predicted"/>
<dbReference type="Pfam" id="PF12040">
    <property type="entry name" value="DUF3526"/>
    <property type="match status" value="1"/>
</dbReference>
<dbReference type="EMBL" id="VOHS01000093">
    <property type="protein sequence ID" value="TWV88972.1"/>
    <property type="molecule type" value="Genomic_DNA"/>
</dbReference>
<feature type="non-terminal residue" evidence="1">
    <location>
        <position position="1"/>
    </location>
</feature>
<dbReference type="RefSeq" id="WP_146308618.1">
    <property type="nucleotide sequence ID" value="NZ_VOHS01000093.1"/>
</dbReference>